<evidence type="ECO:0000313" key="1">
    <source>
        <dbReference type="EMBL" id="QPS82446.1"/>
    </source>
</evidence>
<dbReference type="PANTHER" id="PTHR37625">
    <property type="entry name" value="OUTER MEMBRANE LIPOPROTEIN-RELATED"/>
    <property type="match status" value="1"/>
</dbReference>
<dbReference type="Proteomes" id="UP000183417">
    <property type="component" value="Unassembled WGS sequence"/>
</dbReference>
<dbReference type="InterPro" id="IPR006311">
    <property type="entry name" value="TAT_signal"/>
</dbReference>
<dbReference type="Gene3D" id="2.60.40.4150">
    <property type="entry name" value="Type VI secretion system, lipoprotein SciN"/>
    <property type="match status" value="1"/>
</dbReference>
<dbReference type="AlphaFoldDB" id="A0A1H3SCC0"/>
<organism evidence="2 3">
    <name type="scientific">Delftia lacustris</name>
    <dbReference type="NCBI Taxonomy" id="558537"/>
    <lineage>
        <taxon>Bacteria</taxon>
        <taxon>Pseudomonadati</taxon>
        <taxon>Pseudomonadota</taxon>
        <taxon>Betaproteobacteria</taxon>
        <taxon>Burkholderiales</taxon>
        <taxon>Comamonadaceae</taxon>
        <taxon>Delftia</taxon>
    </lineage>
</organism>
<proteinExistence type="predicted"/>
<dbReference type="GeneID" id="94692230"/>
<sequence>MWKSHAPHVPQARRQALQTLGALGLGTAMATGLAGCGSLNPLSRAPEVAPTAVPAAVFEVVADMDINPDREGIPKPVLLRIYELRASAAFDRAGFFDLQDKDDGQLGSDFVRREEFLIAPGQRQVIERKGNPDVRAFGLFAAYRDLERSTWRASAAAPNSVELRRRWWGMGSTEKLQPVRYQVHLTREEVTVRIQPASQ</sequence>
<dbReference type="EMBL" id="CP065748">
    <property type="protein sequence ID" value="QPS82446.1"/>
    <property type="molecule type" value="Genomic_DNA"/>
</dbReference>
<keyword evidence="4" id="KW-1185">Reference proteome</keyword>
<accession>A0A1H3SCC0</accession>
<evidence type="ECO:0000313" key="4">
    <source>
        <dbReference type="Proteomes" id="UP000595064"/>
    </source>
</evidence>
<gene>
    <name evidence="1" type="primary">tssJ</name>
    <name evidence="1" type="ORF">I6G47_05030</name>
    <name evidence="2" type="ORF">SAMN05421547_11945</name>
</gene>
<dbReference type="PROSITE" id="PS51318">
    <property type="entry name" value="TAT"/>
    <property type="match status" value="1"/>
</dbReference>
<dbReference type="EMBL" id="FNPE01000019">
    <property type="protein sequence ID" value="SDZ35185.1"/>
    <property type="molecule type" value="Genomic_DNA"/>
</dbReference>
<dbReference type="RefSeq" id="WP_016446983.1">
    <property type="nucleotide sequence ID" value="NZ_AP025556.1"/>
</dbReference>
<keyword evidence="1" id="KW-0449">Lipoprotein</keyword>
<dbReference type="InterPro" id="IPR038706">
    <property type="entry name" value="Type_VI_SciN-like_sf"/>
</dbReference>
<protein>
    <submittedName>
        <fullName evidence="1">Type VI secretion system lipoprotein TssJ</fullName>
    </submittedName>
    <submittedName>
        <fullName evidence="2">Type VI secretion system protein VasD</fullName>
    </submittedName>
</protein>
<dbReference type="KEGG" id="dla:I6G47_05030"/>
<evidence type="ECO:0000313" key="2">
    <source>
        <dbReference type="EMBL" id="SDZ35185.1"/>
    </source>
</evidence>
<dbReference type="InterPro" id="IPR017734">
    <property type="entry name" value="T6SS_SciN"/>
</dbReference>
<reference evidence="2 3" key="1">
    <citation type="submission" date="2016-10" db="EMBL/GenBank/DDBJ databases">
        <authorList>
            <person name="de Groot N.N."/>
        </authorList>
    </citation>
    <scope>NUCLEOTIDE SEQUENCE [LARGE SCALE GENOMIC DNA]</scope>
    <source>
        <strain evidence="2 3">LMG 24775</strain>
    </source>
</reference>
<dbReference type="Pfam" id="PF12790">
    <property type="entry name" value="T6SS-SciN"/>
    <property type="match status" value="1"/>
</dbReference>
<dbReference type="NCBIfam" id="TIGR03352">
    <property type="entry name" value="VI_chp_3"/>
    <property type="match status" value="1"/>
</dbReference>
<reference evidence="1 4" key="2">
    <citation type="submission" date="2020-12" db="EMBL/GenBank/DDBJ databases">
        <title>FDA dAtabase for Regulatory Grade micrObial Sequences (FDA-ARGOS): Supporting development and validation of Infectious Disease Dx tests.</title>
        <authorList>
            <person name="Sproer C."/>
            <person name="Gronow S."/>
            <person name="Severitt S."/>
            <person name="Schroder I."/>
            <person name="Tallon L."/>
            <person name="Sadzewicz L."/>
            <person name="Zhao X."/>
            <person name="Boylan J."/>
            <person name="Ott S."/>
            <person name="Bowen H."/>
            <person name="Vavikolanu K."/>
            <person name="Mehta A."/>
            <person name="Aluvathingal J."/>
            <person name="Nadendla S."/>
            <person name="Lowell S."/>
            <person name="Myers T."/>
            <person name="Yan Y."/>
            <person name="Sichtig H."/>
        </authorList>
    </citation>
    <scope>NUCLEOTIDE SEQUENCE [LARGE SCALE GENOMIC DNA]</scope>
    <source>
        <strain evidence="1 4">FDAARGOS_890</strain>
    </source>
</reference>
<evidence type="ECO:0000313" key="3">
    <source>
        <dbReference type="Proteomes" id="UP000183417"/>
    </source>
</evidence>
<dbReference type="Proteomes" id="UP000595064">
    <property type="component" value="Chromosome"/>
</dbReference>
<dbReference type="PANTHER" id="PTHR37625:SF4">
    <property type="entry name" value="OUTER MEMBRANE LIPOPROTEIN"/>
    <property type="match status" value="1"/>
</dbReference>
<name>A0A1H3SCC0_9BURK</name>